<dbReference type="RefSeq" id="WP_124737329.1">
    <property type="nucleotide sequence ID" value="NZ_CP034086.1"/>
</dbReference>
<name>A0A3G8M0G2_9HYPH</name>
<dbReference type="Proteomes" id="UP000273982">
    <property type="component" value="Chromosome"/>
</dbReference>
<dbReference type="Gene3D" id="3.90.1570.10">
    <property type="entry name" value="tt1808, chain A"/>
    <property type="match status" value="1"/>
</dbReference>
<dbReference type="Pfam" id="PF05685">
    <property type="entry name" value="Uma2"/>
    <property type="match status" value="1"/>
</dbReference>
<dbReference type="GO" id="GO:0004519">
    <property type="term" value="F:endonuclease activity"/>
    <property type="evidence" value="ECO:0007669"/>
    <property type="project" value="UniProtKB-KW"/>
</dbReference>
<sequence>MNSHLRPSDLPLSTQAAEGMPRRCWTVAEIEEMVRVGIIDEDEHFELIGGEVVPLSPKGARHEWIKIELNRFLQRVAPAHLTIAPETTLRLDARTFVEPDFCVFPRDLDLKALDGPAVLLALEVADSSLNYDKGRKIGIYAAYGVREVWVVDAIRATIRIHRRLGASGYAEIVELPSSELATPMLAPELAVRLSDLGIGPAAEPV</sequence>
<proteinExistence type="predicted"/>
<dbReference type="PANTHER" id="PTHR35400">
    <property type="entry name" value="SLR1083 PROTEIN"/>
    <property type="match status" value="1"/>
</dbReference>
<dbReference type="AlphaFoldDB" id="A0A3G8M0G2"/>
<evidence type="ECO:0000259" key="1">
    <source>
        <dbReference type="Pfam" id="PF05685"/>
    </source>
</evidence>
<protein>
    <submittedName>
        <fullName evidence="2">Uma2 family endonuclease</fullName>
    </submittedName>
</protein>
<dbReference type="CDD" id="cd06260">
    <property type="entry name" value="DUF820-like"/>
    <property type="match status" value="1"/>
</dbReference>
<keyword evidence="2" id="KW-0255">Endonuclease</keyword>
<dbReference type="InterPro" id="IPR008538">
    <property type="entry name" value="Uma2"/>
</dbReference>
<gene>
    <name evidence="2" type="ORF">EHO51_01025</name>
</gene>
<dbReference type="InterPro" id="IPR012296">
    <property type="entry name" value="Nuclease_put_TT1808"/>
</dbReference>
<accession>A0A3G8M0G2</accession>
<dbReference type="SUPFAM" id="SSF52980">
    <property type="entry name" value="Restriction endonuclease-like"/>
    <property type="match status" value="1"/>
</dbReference>
<evidence type="ECO:0000313" key="3">
    <source>
        <dbReference type="Proteomes" id="UP000273982"/>
    </source>
</evidence>
<feature type="domain" description="Putative restriction endonuclease" evidence="1">
    <location>
        <begin position="37"/>
        <end position="189"/>
    </location>
</feature>
<dbReference type="PANTHER" id="PTHR35400:SF1">
    <property type="entry name" value="SLR1083 PROTEIN"/>
    <property type="match status" value="1"/>
</dbReference>
<keyword evidence="2" id="KW-0378">Hydrolase</keyword>
<evidence type="ECO:0000313" key="2">
    <source>
        <dbReference type="EMBL" id="AZG75443.1"/>
    </source>
</evidence>
<dbReference type="EMBL" id="CP034086">
    <property type="protein sequence ID" value="AZG75443.1"/>
    <property type="molecule type" value="Genomic_DNA"/>
</dbReference>
<organism evidence="2 3">
    <name type="scientific">Methylocystis rosea</name>
    <dbReference type="NCBI Taxonomy" id="173366"/>
    <lineage>
        <taxon>Bacteria</taxon>
        <taxon>Pseudomonadati</taxon>
        <taxon>Pseudomonadota</taxon>
        <taxon>Alphaproteobacteria</taxon>
        <taxon>Hyphomicrobiales</taxon>
        <taxon>Methylocystaceae</taxon>
        <taxon>Methylocystis</taxon>
    </lineage>
</organism>
<dbReference type="KEGG" id="mros:EHO51_01025"/>
<dbReference type="InterPro" id="IPR011335">
    <property type="entry name" value="Restrct_endonuc-II-like"/>
</dbReference>
<keyword evidence="2" id="KW-0540">Nuclease</keyword>
<reference evidence="2 3" key="1">
    <citation type="submission" date="2018-11" db="EMBL/GenBank/DDBJ databases">
        <title>Genome squencing of methanotrophic bacteria isolated from alkaline groundwater in Korea.</title>
        <authorList>
            <person name="Nguyen L.N."/>
        </authorList>
    </citation>
    <scope>NUCLEOTIDE SEQUENCE [LARGE SCALE GENOMIC DNA]</scope>
    <source>
        <strain evidence="2 3">GW6</strain>
    </source>
</reference>